<dbReference type="InterPro" id="IPR033228">
    <property type="entry name" value="SZT2"/>
</dbReference>
<evidence type="ECO:0000313" key="2">
    <source>
        <dbReference type="Proteomes" id="UP001529510"/>
    </source>
</evidence>
<dbReference type="PANTHER" id="PTHR14918">
    <property type="entry name" value="KICSTOR COMPLEX PROTEIN SZT2"/>
    <property type="match status" value="1"/>
</dbReference>
<keyword evidence="2" id="KW-1185">Reference proteome</keyword>
<proteinExistence type="predicted"/>
<accession>A0ABD0QX58</accession>
<reference evidence="1 2" key="1">
    <citation type="submission" date="2024-05" db="EMBL/GenBank/DDBJ databases">
        <title>Genome sequencing and assembly of Indian major carp, Cirrhinus mrigala (Hamilton, 1822).</title>
        <authorList>
            <person name="Mohindra V."/>
            <person name="Chowdhury L.M."/>
            <person name="Lal K."/>
            <person name="Jena J.K."/>
        </authorList>
    </citation>
    <scope>NUCLEOTIDE SEQUENCE [LARGE SCALE GENOMIC DNA]</scope>
    <source>
        <strain evidence="1">CM1030</strain>
        <tissue evidence="1">Blood</tissue>
    </source>
</reference>
<dbReference type="PANTHER" id="PTHR14918:SF3">
    <property type="entry name" value="KICSTOR COMPLEX PROTEIN SZT2"/>
    <property type="match status" value="1"/>
</dbReference>
<dbReference type="AlphaFoldDB" id="A0ABD0QX58"/>
<dbReference type="Proteomes" id="UP001529510">
    <property type="component" value="Unassembled WGS sequence"/>
</dbReference>
<evidence type="ECO:0000313" key="1">
    <source>
        <dbReference type="EMBL" id="KAL0190250.1"/>
    </source>
</evidence>
<sequence length="55" mass="6501">FIQPPSSPATEVMEFCLPQYCVPWIQAVAHYLRQNLLIFLHIPKYTDSNMVHHFK</sequence>
<name>A0ABD0QX58_CIRMR</name>
<comment type="caution">
    <text evidence="1">The sequence shown here is derived from an EMBL/GenBank/DDBJ whole genome shotgun (WGS) entry which is preliminary data.</text>
</comment>
<organism evidence="1 2">
    <name type="scientific">Cirrhinus mrigala</name>
    <name type="common">Mrigala</name>
    <dbReference type="NCBI Taxonomy" id="683832"/>
    <lineage>
        <taxon>Eukaryota</taxon>
        <taxon>Metazoa</taxon>
        <taxon>Chordata</taxon>
        <taxon>Craniata</taxon>
        <taxon>Vertebrata</taxon>
        <taxon>Euteleostomi</taxon>
        <taxon>Actinopterygii</taxon>
        <taxon>Neopterygii</taxon>
        <taxon>Teleostei</taxon>
        <taxon>Ostariophysi</taxon>
        <taxon>Cypriniformes</taxon>
        <taxon>Cyprinidae</taxon>
        <taxon>Labeoninae</taxon>
        <taxon>Labeonini</taxon>
        <taxon>Cirrhinus</taxon>
    </lineage>
</organism>
<feature type="non-terminal residue" evidence="1">
    <location>
        <position position="1"/>
    </location>
</feature>
<feature type="non-terminal residue" evidence="1">
    <location>
        <position position="55"/>
    </location>
</feature>
<dbReference type="EMBL" id="JAMKFB020000006">
    <property type="protein sequence ID" value="KAL0190250.1"/>
    <property type="molecule type" value="Genomic_DNA"/>
</dbReference>
<gene>
    <name evidence="1" type="ORF">M9458_012948</name>
</gene>
<protein>
    <submittedName>
        <fullName evidence="1">Uncharacterized protein</fullName>
    </submittedName>
</protein>